<proteinExistence type="inferred from homology"/>
<dbReference type="RefSeq" id="XP_018296550.1">
    <property type="nucleotide sequence ID" value="XM_018434845.1"/>
</dbReference>
<dbReference type="PANTHER" id="PTHR14217">
    <property type="entry name" value="INOSITOL-TETRAKISPHOSPHATE 1-KINASE"/>
    <property type="match status" value="1"/>
</dbReference>
<dbReference type="SUPFAM" id="SSF56059">
    <property type="entry name" value="Glutathione synthetase ATP-binding domain-like"/>
    <property type="match status" value="1"/>
</dbReference>
<evidence type="ECO:0000259" key="9">
    <source>
        <dbReference type="Pfam" id="PF05770"/>
    </source>
</evidence>
<evidence type="ECO:0000256" key="7">
    <source>
        <dbReference type="ARBA" id="ARBA00022840"/>
    </source>
</evidence>
<keyword evidence="5" id="KW-0547">Nucleotide-binding</keyword>
<dbReference type="GeneID" id="28995751"/>
<dbReference type="GO" id="GO:0005524">
    <property type="term" value="F:ATP binding"/>
    <property type="evidence" value="ECO:0007669"/>
    <property type="project" value="UniProtKB-KW"/>
</dbReference>
<evidence type="ECO:0000256" key="1">
    <source>
        <dbReference type="ARBA" id="ARBA00001946"/>
    </source>
</evidence>
<dbReference type="Pfam" id="PF17927">
    <property type="entry name" value="Ins134_P3_kin_N"/>
    <property type="match status" value="1"/>
</dbReference>
<evidence type="ECO:0000259" key="10">
    <source>
        <dbReference type="Pfam" id="PF17927"/>
    </source>
</evidence>
<name>A0A163EGF8_PHYB8</name>
<dbReference type="VEuPathDB" id="FungiDB:PHYBLDRAFT_163620"/>
<evidence type="ECO:0000256" key="2">
    <source>
        <dbReference type="ARBA" id="ARBA00009601"/>
    </source>
</evidence>
<feature type="domain" description="Inositol 1,3,4-trisphosphate 5/6-kinase ATP-grasp" evidence="9">
    <location>
        <begin position="194"/>
        <end position="394"/>
    </location>
</feature>
<evidence type="ECO:0000256" key="6">
    <source>
        <dbReference type="ARBA" id="ARBA00022777"/>
    </source>
</evidence>
<keyword evidence="7" id="KW-0067">ATP-binding</keyword>
<keyword evidence="12" id="KW-1185">Reference proteome</keyword>
<dbReference type="GO" id="GO:0032957">
    <property type="term" value="P:inositol trisphosphate metabolic process"/>
    <property type="evidence" value="ECO:0007669"/>
    <property type="project" value="InterPro"/>
</dbReference>
<keyword evidence="6" id="KW-0418">Kinase</keyword>
<gene>
    <name evidence="11" type="ORF">PHYBLDRAFT_163620</name>
</gene>
<evidence type="ECO:0000313" key="12">
    <source>
        <dbReference type="Proteomes" id="UP000077315"/>
    </source>
</evidence>
<comment type="cofactor">
    <cofactor evidence="1">
        <name>Mg(2+)</name>
        <dbReference type="ChEBI" id="CHEBI:18420"/>
    </cofactor>
</comment>
<evidence type="ECO:0000256" key="4">
    <source>
        <dbReference type="ARBA" id="ARBA00022723"/>
    </source>
</evidence>
<dbReference type="GO" id="GO:0047325">
    <property type="term" value="F:inositol-3,4,5,6-tetrakisphosphate 1-kinase activity"/>
    <property type="evidence" value="ECO:0007669"/>
    <property type="project" value="InterPro"/>
</dbReference>
<feature type="domain" description="Inositol-tetrakisphosphate 1-kinase N-terminal" evidence="10">
    <location>
        <begin position="89"/>
        <end position="161"/>
    </location>
</feature>
<dbReference type="PANTHER" id="PTHR14217:SF1">
    <property type="entry name" value="INOSITOL-TETRAKISPHOSPHATE 1-KINASE"/>
    <property type="match status" value="1"/>
</dbReference>
<dbReference type="Proteomes" id="UP000077315">
    <property type="component" value="Unassembled WGS sequence"/>
</dbReference>
<evidence type="ECO:0000256" key="3">
    <source>
        <dbReference type="ARBA" id="ARBA00022679"/>
    </source>
</evidence>
<reference evidence="12" key="1">
    <citation type="submission" date="2015-06" db="EMBL/GenBank/DDBJ databases">
        <title>Expansion of signal transduction pathways in fungi by whole-genome duplication.</title>
        <authorList>
            <consortium name="DOE Joint Genome Institute"/>
            <person name="Corrochano L.M."/>
            <person name="Kuo A."/>
            <person name="Marcet-Houben M."/>
            <person name="Polaino S."/>
            <person name="Salamov A."/>
            <person name="Villalobos J.M."/>
            <person name="Alvarez M.I."/>
            <person name="Avalos J."/>
            <person name="Benito E.P."/>
            <person name="Benoit I."/>
            <person name="Burger G."/>
            <person name="Camino L.P."/>
            <person name="Canovas D."/>
            <person name="Cerda-Olmedo E."/>
            <person name="Cheng J.-F."/>
            <person name="Dominguez A."/>
            <person name="Elias M."/>
            <person name="Eslava A.P."/>
            <person name="Glaser F."/>
            <person name="Grimwood J."/>
            <person name="Gutierrez G."/>
            <person name="Heitman J."/>
            <person name="Henrissat B."/>
            <person name="Iturriaga E.A."/>
            <person name="Lang B.F."/>
            <person name="Lavin J.L."/>
            <person name="Lee S."/>
            <person name="Li W."/>
            <person name="Lindquist E."/>
            <person name="Lopez-Garcia S."/>
            <person name="Luque E.M."/>
            <person name="Marcos A.T."/>
            <person name="Martin J."/>
            <person name="McCluskey K."/>
            <person name="Medina H.R."/>
            <person name="Miralles-Duran A."/>
            <person name="Miyazaki A."/>
            <person name="Munoz-Torres E."/>
            <person name="Oguiza J.A."/>
            <person name="Ohm R."/>
            <person name="Olmedo M."/>
            <person name="Orejas M."/>
            <person name="Ortiz-Castellanos L."/>
            <person name="Pisabarro A.G."/>
            <person name="Rodriguez-Romero J."/>
            <person name="Ruiz-Herrera J."/>
            <person name="Ruiz-Vazquez R."/>
            <person name="Sanz C."/>
            <person name="Schackwitz W."/>
            <person name="Schmutz J."/>
            <person name="Shahriari M."/>
            <person name="Shelest E."/>
            <person name="Silva-Franco F."/>
            <person name="Soanes D."/>
            <person name="Syed K."/>
            <person name="Tagua V.G."/>
            <person name="Talbot N.J."/>
            <person name="Thon M."/>
            <person name="De vries R.P."/>
            <person name="Wiebenga A."/>
            <person name="Yadav J.S."/>
            <person name="Braun E.L."/>
            <person name="Baker S."/>
            <person name="Garre V."/>
            <person name="Horwitz B."/>
            <person name="Torres-Martinez S."/>
            <person name="Idnurm A."/>
            <person name="Herrera-Estrella A."/>
            <person name="Gabaldon T."/>
            <person name="Grigoriev I.V."/>
        </authorList>
    </citation>
    <scope>NUCLEOTIDE SEQUENCE [LARGE SCALE GENOMIC DNA]</scope>
    <source>
        <strain evidence="12">NRRL 1555(-)</strain>
    </source>
</reference>
<dbReference type="InterPro" id="IPR008656">
    <property type="entry name" value="Inositol_tetrakis-P_1-kinase"/>
</dbReference>
<keyword evidence="8" id="KW-0460">Magnesium</keyword>
<dbReference type="OrthoDB" id="25308at2759"/>
<dbReference type="GO" id="GO:0005737">
    <property type="term" value="C:cytoplasm"/>
    <property type="evidence" value="ECO:0007669"/>
    <property type="project" value="TreeGrafter"/>
</dbReference>
<evidence type="ECO:0000256" key="5">
    <source>
        <dbReference type="ARBA" id="ARBA00022741"/>
    </source>
</evidence>
<dbReference type="InterPro" id="IPR041429">
    <property type="entry name" value="ITPK1_N"/>
</dbReference>
<comment type="similarity">
    <text evidence="2">Belongs to the ITPK1 family.</text>
</comment>
<dbReference type="GO" id="GO:0000287">
    <property type="term" value="F:magnesium ion binding"/>
    <property type="evidence" value="ECO:0007669"/>
    <property type="project" value="InterPro"/>
</dbReference>
<dbReference type="GO" id="GO:0052725">
    <property type="term" value="F:inositol-1,3,4-trisphosphate 6-kinase activity"/>
    <property type="evidence" value="ECO:0007669"/>
    <property type="project" value="InterPro"/>
</dbReference>
<dbReference type="Pfam" id="PF05770">
    <property type="entry name" value="Ins134_P3_kin"/>
    <property type="match status" value="1"/>
</dbReference>
<organism evidence="11 12">
    <name type="scientific">Phycomyces blakesleeanus (strain ATCC 8743b / DSM 1359 / FGSC 10004 / NBRC 33097 / NRRL 1555)</name>
    <dbReference type="NCBI Taxonomy" id="763407"/>
    <lineage>
        <taxon>Eukaryota</taxon>
        <taxon>Fungi</taxon>
        <taxon>Fungi incertae sedis</taxon>
        <taxon>Mucoromycota</taxon>
        <taxon>Mucoromycotina</taxon>
        <taxon>Mucoromycetes</taxon>
        <taxon>Mucorales</taxon>
        <taxon>Phycomycetaceae</taxon>
        <taxon>Phycomyces</taxon>
    </lineage>
</organism>
<dbReference type="STRING" id="763407.A0A163EGF8"/>
<dbReference type="EMBL" id="KV440973">
    <property type="protein sequence ID" value="OAD78510.1"/>
    <property type="molecule type" value="Genomic_DNA"/>
</dbReference>
<dbReference type="Gene3D" id="3.30.470.20">
    <property type="entry name" value="ATP-grasp fold, B domain"/>
    <property type="match status" value="1"/>
</dbReference>
<dbReference type="InterPro" id="IPR040464">
    <property type="entry name" value="InsP(3)kin_ATP-grasp"/>
</dbReference>
<sequence>MINVHYFYTPSFSNANDIKLERNSHFSTARLEHTNLGLALHLSFLLDLSLTHLTSTPIISYQITLYFPQSQPLSASVMIAEKLERSGFYGLPEYAIQLGIKIVFLDLNEPIANQGHFDLIVHKITDVVGKMHRGDEISAAQFDNFLRFCESHPKVIIMDTWENVEKVINRSKLHWLLEKSIEFKPPQNKGQLFSVPKSISLESFDMRSEALNMKFPIICKRSKACASVSSHQMTIIPTLNAMSKVTGYGKNEQVILQEFIQHGGILIKVYVLDKHVYPALRPSFKDLNQNCDVFHFDSQILPKSFHSSSKLLNGLDKVMSISNEDVEKRIYETLDYDRLEKIADVLRHQIGLTFFGFDVILEAKTNNHYLVDVNYFPSFSNVPKFHEIFVSILLQKLNNP</sequence>
<evidence type="ECO:0000256" key="8">
    <source>
        <dbReference type="ARBA" id="ARBA00022842"/>
    </source>
</evidence>
<keyword evidence="4" id="KW-0479">Metal-binding</keyword>
<dbReference type="InParanoid" id="A0A163EGF8"/>
<keyword evidence="3" id="KW-0808">Transferase</keyword>
<dbReference type="GO" id="GO:0052726">
    <property type="term" value="F:inositol-1,3,4-trisphosphate 5-kinase activity"/>
    <property type="evidence" value="ECO:0007669"/>
    <property type="project" value="InterPro"/>
</dbReference>
<accession>A0A163EGF8</accession>
<evidence type="ECO:0000313" key="11">
    <source>
        <dbReference type="EMBL" id="OAD78510.1"/>
    </source>
</evidence>
<protein>
    <submittedName>
        <fullName evidence="11">Uncharacterized protein</fullName>
    </submittedName>
</protein>
<dbReference type="AlphaFoldDB" id="A0A163EGF8"/>